<dbReference type="KEGG" id="mmad:MMJJ_05340"/>
<feature type="compositionally biased region" description="Basic and acidic residues" evidence="1">
    <location>
        <begin position="163"/>
        <end position="183"/>
    </location>
</feature>
<evidence type="ECO:0000313" key="3">
    <source>
        <dbReference type="EMBL" id="AVB75951.1"/>
    </source>
</evidence>
<dbReference type="Proteomes" id="UP000239462">
    <property type="component" value="Chromosome"/>
</dbReference>
<dbReference type="Gene3D" id="1.20.5.340">
    <property type="match status" value="1"/>
</dbReference>
<protein>
    <submittedName>
        <fullName evidence="3">Uncharacterized protein</fullName>
    </submittedName>
</protein>
<feature type="region of interest" description="Disordered" evidence="1">
    <location>
        <begin position="157"/>
        <end position="183"/>
    </location>
</feature>
<dbReference type="EMBL" id="CP026606">
    <property type="protein sequence ID" value="AVB75951.1"/>
    <property type="molecule type" value="Genomic_DNA"/>
</dbReference>
<dbReference type="SUPFAM" id="SSF57997">
    <property type="entry name" value="Tropomyosin"/>
    <property type="match status" value="1"/>
</dbReference>
<sequence length="293" mass="34867">MDFIIKLNVGLMMEKVKEINLNGFFVEFERLVPNEYLDSKDFELFLKKEDILKAWKICLDDAIKHDRPPILISVIPYVHTSFESLMRLMFVSNEPRFFEIIPKILEDYIRWNYNKKEKKEELDFTLLFEEMEKIWDEKKFIDIKTKIEKLIGKSEPENPLNPKLKDTESKLKDTESKLKDTESKLKDTESKLKDTESKLKDTESKLKDTESKLKDTESKLKDTGFLSKNAKSKNILLKIWDFLWEETTQWKIPKLLVIILVALLLIIIYKITFKWDESFEFIKNLSIIYSSLS</sequence>
<gene>
    <name evidence="3" type="ORF">MMJJ_05340</name>
</gene>
<dbReference type="AlphaFoldDB" id="A0A2L1C989"/>
<keyword evidence="2" id="KW-1133">Transmembrane helix</keyword>
<name>A0A2L1C989_METMI</name>
<evidence type="ECO:0000313" key="4">
    <source>
        <dbReference type="Proteomes" id="UP000239462"/>
    </source>
</evidence>
<evidence type="ECO:0000256" key="1">
    <source>
        <dbReference type="SAM" id="MobiDB-lite"/>
    </source>
</evidence>
<keyword evidence="2" id="KW-0812">Transmembrane</keyword>
<keyword evidence="2" id="KW-0472">Membrane</keyword>
<feature type="transmembrane region" description="Helical" evidence="2">
    <location>
        <begin position="255"/>
        <end position="273"/>
    </location>
</feature>
<accession>A0A2L1C989</accession>
<organism evidence="3 4">
    <name type="scientific">Methanococcus maripaludis</name>
    <name type="common">Methanococcus deltae</name>
    <dbReference type="NCBI Taxonomy" id="39152"/>
    <lineage>
        <taxon>Archaea</taxon>
        <taxon>Methanobacteriati</taxon>
        <taxon>Methanobacteriota</taxon>
        <taxon>Methanomada group</taxon>
        <taxon>Methanococci</taxon>
        <taxon>Methanococcales</taxon>
        <taxon>Methanococcaceae</taxon>
        <taxon>Methanococcus</taxon>
    </lineage>
</organism>
<evidence type="ECO:0000256" key="2">
    <source>
        <dbReference type="SAM" id="Phobius"/>
    </source>
</evidence>
<reference evidence="4" key="1">
    <citation type="journal article" date="2018" name="Genome Announc.">
        <title>Complete Genome Sequence of the Methanococcus maripaludis Type Strain JJ (DSM 2067), a Model for Selenoprotein Synthesis in Archaea.</title>
        <authorList>
            <person name="Poehlein A."/>
            <person name="Heym D."/>
            <person name="Quitzke V."/>
            <person name="Fersch J."/>
            <person name="Daniel R."/>
            <person name="Rother M."/>
        </authorList>
    </citation>
    <scope>NUCLEOTIDE SEQUENCE [LARGE SCALE GENOMIC DNA]</scope>
    <source>
        <strain evidence="4">DSM 2067</strain>
    </source>
</reference>
<proteinExistence type="predicted"/>